<evidence type="ECO:0000256" key="1">
    <source>
        <dbReference type="ARBA" id="ARBA00001917"/>
    </source>
</evidence>
<feature type="region of interest" description="Disordered" evidence="3">
    <location>
        <begin position="17"/>
        <end position="51"/>
    </location>
</feature>
<dbReference type="EMBL" id="JAAGWH010000024">
    <property type="protein sequence ID" value="NEK94526.1"/>
    <property type="molecule type" value="Genomic_DNA"/>
</dbReference>
<name>A0A6P0EV82_9ACTN</name>
<proteinExistence type="predicted"/>
<dbReference type="Proteomes" id="UP000468828">
    <property type="component" value="Unassembled WGS sequence"/>
</dbReference>
<sequence length="469" mass="50251">MRSVAAPSLQSLPCRARVATGVSHRQVHEGPRDPRHYGGPVSSAAGTGRRRQDAVYRAGVYGHTPRVPTSYRALAREARRRLGARAHDYVAGGAGDEDTQRADRAAFDRWSVVPRVLRDVSSRDTSVELFGRRLPAPVLLGPVGALELVHPEADLAVARAAAQLGVPMVFSNQASVPMETTAAAMGDAPRWMQLYWSSSDELVASLLGRAEASGCEAVVVTLDTTMLGWRPRDLDLGHLPFALGKGIAQYTSDPVFRGLVVERVAASASTPRDPQPRPTPAAVRALVGMARAWPGPLLENLRSPLPRVAVETFLALYSRPSITWDDLAFLREHTRLPIVLKGVLHPDDARRAVDEGVDGLVVSTHGGRQVDRSIAALDALPDVVDAVADRVPVLLDSGVRSGADVLVAVALGARAVLLGRPFVWGLGLAGEDGVRQVVDDVLAEFDLTLGLTGHTAVDQLSREVLRRRS</sequence>
<dbReference type="InterPro" id="IPR000262">
    <property type="entry name" value="FMN-dep_DH"/>
</dbReference>
<evidence type="ECO:0000256" key="3">
    <source>
        <dbReference type="SAM" id="MobiDB-lite"/>
    </source>
</evidence>
<comment type="cofactor">
    <cofactor evidence="1">
        <name>FMN</name>
        <dbReference type="ChEBI" id="CHEBI:58210"/>
    </cofactor>
</comment>
<dbReference type="PANTHER" id="PTHR10578:SF143">
    <property type="entry name" value="FMN-DEPENDENT ALPHA-HYDROXY ACID DEHYDROGENASE PB1A11.03"/>
    <property type="match status" value="1"/>
</dbReference>
<keyword evidence="5" id="KW-0503">Monooxygenase</keyword>
<evidence type="ECO:0000256" key="2">
    <source>
        <dbReference type="ARBA" id="ARBA00023002"/>
    </source>
</evidence>
<dbReference type="GO" id="GO:0004497">
    <property type="term" value="F:monooxygenase activity"/>
    <property type="evidence" value="ECO:0007669"/>
    <property type="project" value="UniProtKB-KW"/>
</dbReference>
<reference evidence="6 8" key="2">
    <citation type="submission" date="2020-02" db="EMBL/GenBank/DDBJ databases">
        <title>The WGS of Modestobacter muralis DSM 100205.</title>
        <authorList>
            <person name="Jiang Z."/>
        </authorList>
    </citation>
    <scope>NUCLEOTIDE SEQUENCE [LARGE SCALE GENOMIC DNA]</scope>
    <source>
        <strain evidence="6 8">DSM 100205</strain>
    </source>
</reference>
<feature type="domain" description="FMN hydroxy acid dehydrogenase" evidence="4">
    <location>
        <begin position="63"/>
        <end position="469"/>
    </location>
</feature>
<organism evidence="5 7">
    <name type="scientific">Modestobacter muralis</name>
    <dbReference type="NCBI Taxonomy" id="1608614"/>
    <lineage>
        <taxon>Bacteria</taxon>
        <taxon>Bacillati</taxon>
        <taxon>Actinomycetota</taxon>
        <taxon>Actinomycetes</taxon>
        <taxon>Geodermatophilales</taxon>
        <taxon>Geodermatophilaceae</taxon>
        <taxon>Modestobacter</taxon>
    </lineage>
</organism>
<evidence type="ECO:0000313" key="6">
    <source>
        <dbReference type="EMBL" id="NEN51414.1"/>
    </source>
</evidence>
<evidence type="ECO:0000313" key="7">
    <source>
        <dbReference type="Proteomes" id="UP000468828"/>
    </source>
</evidence>
<dbReference type="EMBL" id="JAAGWB010000026">
    <property type="protein sequence ID" value="NEN51414.1"/>
    <property type="molecule type" value="Genomic_DNA"/>
</dbReference>
<dbReference type="PANTHER" id="PTHR10578">
    <property type="entry name" value="S -2-HYDROXY-ACID OXIDASE-RELATED"/>
    <property type="match status" value="1"/>
</dbReference>
<dbReference type="InterPro" id="IPR013785">
    <property type="entry name" value="Aldolase_TIM"/>
</dbReference>
<dbReference type="Gene3D" id="3.20.20.70">
    <property type="entry name" value="Aldolase class I"/>
    <property type="match status" value="1"/>
</dbReference>
<accession>A0A6P0EV82</accession>
<dbReference type="AlphaFoldDB" id="A0A6P0EV82"/>
<protein>
    <submittedName>
        <fullName evidence="5">Lactate 2-monooxygenase</fullName>
    </submittedName>
</protein>
<evidence type="ECO:0000259" key="4">
    <source>
        <dbReference type="PROSITE" id="PS51349"/>
    </source>
</evidence>
<keyword evidence="7" id="KW-1185">Reference proteome</keyword>
<keyword evidence="2" id="KW-0560">Oxidoreductase</keyword>
<dbReference type="Pfam" id="PF01070">
    <property type="entry name" value="FMN_dh"/>
    <property type="match status" value="1"/>
</dbReference>
<dbReference type="PROSITE" id="PS51349">
    <property type="entry name" value="FMN_HYDROXY_ACID_DH_2"/>
    <property type="match status" value="1"/>
</dbReference>
<dbReference type="Proteomes" id="UP000471152">
    <property type="component" value="Unassembled WGS sequence"/>
</dbReference>
<evidence type="ECO:0000313" key="5">
    <source>
        <dbReference type="EMBL" id="NEK94526.1"/>
    </source>
</evidence>
<dbReference type="SUPFAM" id="SSF51395">
    <property type="entry name" value="FMN-linked oxidoreductases"/>
    <property type="match status" value="1"/>
</dbReference>
<gene>
    <name evidence="6" type="ORF">G3R41_10790</name>
    <name evidence="5" type="ORF">GCU67_10135</name>
</gene>
<reference evidence="5 7" key="1">
    <citation type="submission" date="2020-01" db="EMBL/GenBank/DDBJ databases">
        <title>the WGS Modestobacter muralis CPCC 204518.</title>
        <authorList>
            <person name="Jiang Z."/>
        </authorList>
    </citation>
    <scope>NUCLEOTIDE SEQUENCE [LARGE SCALE GENOMIC DNA]</scope>
    <source>
        <strain evidence="5 7">DSM 100205</strain>
    </source>
</reference>
<comment type="caution">
    <text evidence="5">The sequence shown here is derived from an EMBL/GenBank/DDBJ whole genome shotgun (WGS) entry which is preliminary data.</text>
</comment>
<feature type="compositionally biased region" description="Basic and acidic residues" evidence="3">
    <location>
        <begin position="26"/>
        <end position="36"/>
    </location>
</feature>
<evidence type="ECO:0000313" key="8">
    <source>
        <dbReference type="Proteomes" id="UP000471152"/>
    </source>
</evidence>
<dbReference type="InterPro" id="IPR037396">
    <property type="entry name" value="FMN_HAD"/>
</dbReference>